<keyword evidence="1" id="KW-0614">Plasmid</keyword>
<dbReference type="Proteomes" id="UP001302666">
    <property type="component" value="Plasmid unnamed2"/>
</dbReference>
<protein>
    <submittedName>
        <fullName evidence="1">Uncharacterized protein</fullName>
    </submittedName>
</protein>
<geneLocation type="plasmid" evidence="1 2">
    <name>unnamed2</name>
</geneLocation>
<gene>
    <name evidence="1" type="ORF">R1T40_21075</name>
</gene>
<sequence length="49" mass="4820">MSLTSTESAPRMVAATAFSASSVTPLSYDGAGVAQTGDGLACLAVGRWG</sequence>
<evidence type="ECO:0000313" key="2">
    <source>
        <dbReference type="Proteomes" id="UP001302666"/>
    </source>
</evidence>
<name>A0ABZ0HMS4_TRISK</name>
<keyword evidence="2" id="KW-1185">Reference proteome</keyword>
<proteinExistence type="predicted"/>
<dbReference type="EMBL" id="CP136705">
    <property type="protein sequence ID" value="WOI35334.1"/>
    <property type="molecule type" value="Genomic_DNA"/>
</dbReference>
<organism evidence="1 2">
    <name type="scientific">Tritonibacter scottomollicae</name>
    <name type="common">Epibacterium scottomollicae</name>
    <dbReference type="NCBI Taxonomy" id="483013"/>
    <lineage>
        <taxon>Bacteria</taxon>
        <taxon>Pseudomonadati</taxon>
        <taxon>Pseudomonadota</taxon>
        <taxon>Alphaproteobacteria</taxon>
        <taxon>Rhodobacterales</taxon>
        <taxon>Paracoccaceae</taxon>
        <taxon>Tritonibacter</taxon>
    </lineage>
</organism>
<reference evidence="1 2" key="1">
    <citation type="submission" date="2023-10" db="EMBL/GenBank/DDBJ databases">
        <title>Eight complete genome sequences of bacteria isolated from laboratory stock of Giant Kelp gametophytes.</title>
        <authorList>
            <person name="Tolentino B."/>
            <person name="Nuzhdin S."/>
        </authorList>
    </citation>
    <scope>NUCLEOTIDE SEQUENCE [LARGE SCALE GENOMIC DNA]</scope>
    <source>
        <strain evidence="1 2">LC.270.F.C4</strain>
        <plasmid evidence="1 2">unnamed2</plasmid>
    </source>
</reference>
<dbReference type="RefSeq" id="WP_317387034.1">
    <property type="nucleotide sequence ID" value="NZ_CP136705.1"/>
</dbReference>
<evidence type="ECO:0000313" key="1">
    <source>
        <dbReference type="EMBL" id="WOI35334.1"/>
    </source>
</evidence>
<accession>A0ABZ0HMS4</accession>